<sequence>MKIALEKYPKAKKCFLNHCNFEPPIIKVPRTNIVAEQSIKVMTELWDSYRSDI</sequence>
<dbReference type="Proteomes" id="UP000078046">
    <property type="component" value="Unassembled WGS sequence"/>
</dbReference>
<protein>
    <submittedName>
        <fullName evidence="1">Uncharacterized protein</fullName>
    </submittedName>
</protein>
<organism evidence="1 2">
    <name type="scientific">Intoshia linei</name>
    <dbReference type="NCBI Taxonomy" id="1819745"/>
    <lineage>
        <taxon>Eukaryota</taxon>
        <taxon>Metazoa</taxon>
        <taxon>Spiralia</taxon>
        <taxon>Lophotrochozoa</taxon>
        <taxon>Mesozoa</taxon>
        <taxon>Orthonectida</taxon>
        <taxon>Rhopaluridae</taxon>
        <taxon>Intoshia</taxon>
    </lineage>
</organism>
<keyword evidence="2" id="KW-1185">Reference proteome</keyword>
<evidence type="ECO:0000313" key="1">
    <source>
        <dbReference type="EMBL" id="OAF71329.1"/>
    </source>
</evidence>
<dbReference type="AlphaFoldDB" id="A0A177BAI2"/>
<evidence type="ECO:0000313" key="2">
    <source>
        <dbReference type="Proteomes" id="UP000078046"/>
    </source>
</evidence>
<name>A0A177BAI2_9BILA</name>
<comment type="caution">
    <text evidence="1">The sequence shown here is derived from an EMBL/GenBank/DDBJ whole genome shotgun (WGS) entry which is preliminary data.</text>
</comment>
<accession>A0A177BAI2</accession>
<dbReference type="EMBL" id="LWCA01000061">
    <property type="protein sequence ID" value="OAF71329.1"/>
    <property type="molecule type" value="Genomic_DNA"/>
</dbReference>
<gene>
    <name evidence="1" type="ORF">A3Q56_00929</name>
</gene>
<proteinExistence type="predicted"/>
<reference evidence="1 2" key="1">
    <citation type="submission" date="2016-04" db="EMBL/GenBank/DDBJ databases">
        <title>The genome of Intoshia linei affirms orthonectids as highly simplified spiralians.</title>
        <authorList>
            <person name="Mikhailov K.V."/>
            <person name="Slusarev G.S."/>
            <person name="Nikitin M.A."/>
            <person name="Logacheva M.D."/>
            <person name="Penin A."/>
            <person name="Aleoshin V."/>
            <person name="Panchin Y.V."/>
        </authorList>
    </citation>
    <scope>NUCLEOTIDE SEQUENCE [LARGE SCALE GENOMIC DNA]</scope>
    <source>
        <strain evidence="1">Intl2013</strain>
        <tissue evidence="1">Whole animal</tissue>
    </source>
</reference>